<evidence type="ECO:0000313" key="2">
    <source>
        <dbReference type="EMBL" id="MBV2358259.1"/>
    </source>
</evidence>
<name>A0ABS6N2K9_9RHOB</name>
<evidence type="ECO:0008006" key="4">
    <source>
        <dbReference type="Google" id="ProtNLM"/>
    </source>
</evidence>
<keyword evidence="3" id="KW-1185">Reference proteome</keyword>
<keyword evidence="1" id="KW-1133">Transmembrane helix</keyword>
<proteinExistence type="predicted"/>
<gene>
    <name evidence="2" type="ORF">KUH32_00595</name>
</gene>
<evidence type="ECO:0000313" key="3">
    <source>
        <dbReference type="Proteomes" id="UP001166293"/>
    </source>
</evidence>
<keyword evidence="1" id="KW-0472">Membrane</keyword>
<evidence type="ECO:0000256" key="1">
    <source>
        <dbReference type="SAM" id="Phobius"/>
    </source>
</evidence>
<accession>A0ABS6N2K9</accession>
<protein>
    <recommendedName>
        <fullName evidence="4">CTP synthetase</fullName>
    </recommendedName>
</protein>
<keyword evidence="1" id="KW-0812">Transmembrane</keyword>
<sequence>MTMIHTTPRPMRRLGLTGAVLLAVAALVALVAKATVLWGLPALAMSAMAMVPVAFVVLIMITQGK</sequence>
<comment type="caution">
    <text evidence="2">The sequence shown here is derived from an EMBL/GenBank/DDBJ whole genome shotgun (WGS) entry which is preliminary data.</text>
</comment>
<feature type="transmembrane region" description="Helical" evidence="1">
    <location>
        <begin position="42"/>
        <end position="61"/>
    </location>
</feature>
<dbReference type="Proteomes" id="UP001166293">
    <property type="component" value="Unassembled WGS sequence"/>
</dbReference>
<dbReference type="RefSeq" id="WP_217776135.1">
    <property type="nucleotide sequence ID" value="NZ_JAHRWL010000001.1"/>
</dbReference>
<dbReference type="EMBL" id="JAHRWL010000001">
    <property type="protein sequence ID" value="MBV2358259.1"/>
    <property type="molecule type" value="Genomic_DNA"/>
</dbReference>
<organism evidence="2 3">
    <name type="scientific">Thalassococcus arenae</name>
    <dbReference type="NCBI Taxonomy" id="2851652"/>
    <lineage>
        <taxon>Bacteria</taxon>
        <taxon>Pseudomonadati</taxon>
        <taxon>Pseudomonadota</taxon>
        <taxon>Alphaproteobacteria</taxon>
        <taxon>Rhodobacterales</taxon>
        <taxon>Roseobacteraceae</taxon>
        <taxon>Thalassococcus</taxon>
    </lineage>
</organism>
<reference evidence="2" key="1">
    <citation type="submission" date="2021-06" db="EMBL/GenBank/DDBJ databases">
        <title>Thalassococcus sp. CAU 1522 isolated from sea sand, Republic of Korea.</title>
        <authorList>
            <person name="Kim W."/>
        </authorList>
    </citation>
    <scope>NUCLEOTIDE SEQUENCE</scope>
    <source>
        <strain evidence="2">CAU 1522</strain>
    </source>
</reference>